<feature type="transmembrane region" description="Helical" evidence="1">
    <location>
        <begin position="7"/>
        <end position="28"/>
    </location>
</feature>
<dbReference type="EMBL" id="BAAAEJ010000007">
    <property type="protein sequence ID" value="GAA0388926.1"/>
    <property type="molecule type" value="Genomic_DNA"/>
</dbReference>
<organism evidence="2 3">
    <name type="scientific">Brevundimonas terrae</name>
    <dbReference type="NCBI Taxonomy" id="363631"/>
    <lineage>
        <taxon>Bacteria</taxon>
        <taxon>Pseudomonadati</taxon>
        <taxon>Pseudomonadota</taxon>
        <taxon>Alphaproteobacteria</taxon>
        <taxon>Caulobacterales</taxon>
        <taxon>Caulobacteraceae</taxon>
        <taxon>Brevundimonas</taxon>
    </lineage>
</organism>
<proteinExistence type="predicted"/>
<keyword evidence="1" id="KW-0472">Membrane</keyword>
<gene>
    <name evidence="2" type="ORF">GCM10009093_14490</name>
</gene>
<comment type="caution">
    <text evidence="2">The sequence shown here is derived from an EMBL/GenBank/DDBJ whole genome shotgun (WGS) entry which is preliminary data.</text>
</comment>
<dbReference type="Proteomes" id="UP001500791">
    <property type="component" value="Unassembled WGS sequence"/>
</dbReference>
<dbReference type="PANTHER" id="PTHR37810:SF5">
    <property type="entry name" value="IMMUNITY PROTEIN SDPI"/>
    <property type="match status" value="1"/>
</dbReference>
<reference evidence="3" key="1">
    <citation type="journal article" date="2019" name="Int. J. Syst. Evol. Microbiol.">
        <title>The Global Catalogue of Microorganisms (GCM) 10K type strain sequencing project: providing services to taxonomists for standard genome sequencing and annotation.</title>
        <authorList>
            <consortium name="The Broad Institute Genomics Platform"/>
            <consortium name="The Broad Institute Genome Sequencing Center for Infectious Disease"/>
            <person name="Wu L."/>
            <person name="Ma J."/>
        </authorList>
    </citation>
    <scope>NUCLEOTIDE SEQUENCE [LARGE SCALE GENOMIC DNA]</scope>
    <source>
        <strain evidence="3">JCM 13476</strain>
    </source>
</reference>
<dbReference type="PANTHER" id="PTHR37810">
    <property type="entry name" value="IMMUNITY PROTEIN SDPI"/>
    <property type="match status" value="1"/>
</dbReference>
<keyword evidence="1" id="KW-1133">Transmembrane helix</keyword>
<evidence type="ECO:0000256" key="1">
    <source>
        <dbReference type="SAM" id="Phobius"/>
    </source>
</evidence>
<feature type="transmembrane region" description="Helical" evidence="1">
    <location>
        <begin position="192"/>
        <end position="210"/>
    </location>
</feature>
<dbReference type="InterPro" id="IPR025962">
    <property type="entry name" value="SdpI/YhfL"/>
</dbReference>
<feature type="transmembrane region" description="Helical" evidence="1">
    <location>
        <begin position="93"/>
        <end position="111"/>
    </location>
</feature>
<feature type="transmembrane region" description="Helical" evidence="1">
    <location>
        <begin position="123"/>
        <end position="148"/>
    </location>
</feature>
<protein>
    <submittedName>
        <fullName evidence="2">SdpI family protein</fullName>
    </submittedName>
</protein>
<keyword evidence="3" id="KW-1185">Reference proteome</keyword>
<dbReference type="PIRSF" id="PIRSF038959">
    <property type="entry name" value="SdpI"/>
    <property type="match status" value="1"/>
</dbReference>
<feature type="transmembrane region" description="Helical" evidence="1">
    <location>
        <begin position="54"/>
        <end position="72"/>
    </location>
</feature>
<dbReference type="InterPro" id="IPR026272">
    <property type="entry name" value="SdpI"/>
</dbReference>
<feature type="transmembrane region" description="Helical" evidence="1">
    <location>
        <begin position="169"/>
        <end position="186"/>
    </location>
</feature>
<evidence type="ECO:0000313" key="3">
    <source>
        <dbReference type="Proteomes" id="UP001500791"/>
    </source>
</evidence>
<evidence type="ECO:0000313" key="2">
    <source>
        <dbReference type="EMBL" id="GAA0388926.1"/>
    </source>
</evidence>
<dbReference type="Pfam" id="PF13630">
    <property type="entry name" value="SdpI"/>
    <property type="match status" value="1"/>
</dbReference>
<accession>A0ABP3I4D6</accession>
<sequence>MNPKLHPAHVFGFIVSALILAGAIWVALHGPTGPIPMHFDASGQVDRYGTRYELAAVLAGMSVLNLIVGFLTGKQADSTPDPVRQKALRSGQYVTVAIMAAVAAFISWSSLGPSAASGMTSLSGAMAFMGAVFLTVGAILGRVGPNAFIGVRTPWAFKSRLAWDKSNRLAGRLMFWTGLVGLIASPLSPQPFGLIALTVAVVLMAIFSAYESWRVWKNDPEAQSF</sequence>
<dbReference type="RefSeq" id="WP_341771086.1">
    <property type="nucleotide sequence ID" value="NZ_BAAAEJ010000007.1"/>
</dbReference>
<keyword evidence="1" id="KW-0812">Transmembrane</keyword>
<name>A0ABP3I4D6_9CAUL</name>